<reference evidence="1 2" key="1">
    <citation type="journal article" date="2018" name="Front. Microbiol.">
        <title>Pseudomonas orientalis F9: A Potent Antagonist against Phytopathogens with Phytotoxic Effect in the Apple Flower.</title>
        <authorList>
            <person name="Zengerer V."/>
            <person name="Schmid M."/>
            <person name="Bieri M."/>
            <person name="Muller D.C."/>
            <person name="Remus-Emsermann M.N.P."/>
            <person name="Ahrens C.H."/>
            <person name="Pelludat C."/>
        </authorList>
    </citation>
    <scope>NUCLEOTIDE SEQUENCE [LARGE SCALE GENOMIC DNA]</scope>
    <source>
        <strain evidence="1 2">F9</strain>
    </source>
</reference>
<evidence type="ECO:0000313" key="2">
    <source>
        <dbReference type="Proteomes" id="UP000239888"/>
    </source>
</evidence>
<accession>A0A2L0RXN9</accession>
<dbReference type="RefSeq" id="WP_104503309.1">
    <property type="nucleotide sequence ID" value="NZ_CP018049.1"/>
</dbReference>
<dbReference type="EMBL" id="CP018049">
    <property type="protein sequence ID" value="AUZ46819.1"/>
    <property type="molecule type" value="Genomic_DNA"/>
</dbReference>
<name>A0A2L0RXN9_9PSED</name>
<sequence length="139" mass="16692">MLYHPGSDTVPFDASLYYFVGVFDIYDREETKGKELARYNPNNSKDRENLILKYCLDPYKRLSYRHRYKLIESLSFALNTVNFNFQSYFEVDPDKYTTMAWDETEIVDLRGFFADIYRLANEVWKDDLQKASREDQSTW</sequence>
<dbReference type="AlphaFoldDB" id="A0A2L0RXN9"/>
<dbReference type="Proteomes" id="UP000239888">
    <property type="component" value="Chromosome"/>
</dbReference>
<proteinExistence type="predicted"/>
<protein>
    <submittedName>
        <fullName evidence="1">Uncharacterized protein</fullName>
    </submittedName>
</protein>
<dbReference type="KEGG" id="poi:BOP93_14815"/>
<organism evidence="1 2">
    <name type="scientific">Pseudomonas orientalis</name>
    <dbReference type="NCBI Taxonomy" id="76758"/>
    <lineage>
        <taxon>Bacteria</taxon>
        <taxon>Pseudomonadati</taxon>
        <taxon>Pseudomonadota</taxon>
        <taxon>Gammaproteobacteria</taxon>
        <taxon>Pseudomonadales</taxon>
        <taxon>Pseudomonadaceae</taxon>
        <taxon>Pseudomonas</taxon>
    </lineage>
</organism>
<gene>
    <name evidence="1" type="ORF">BOP93_14815</name>
</gene>
<evidence type="ECO:0000313" key="1">
    <source>
        <dbReference type="EMBL" id="AUZ46819.1"/>
    </source>
</evidence>